<sequence length="714" mass="83006">MLDYMANCLAHEEGELTNDLVQNAIYSFLGMPGKYLHKNEMTSRFRLNVETTAHLSPLECGMLLRLAELGYYHDQLLKYATLDSGVNALGSLGLAFICQLKQQLNRYHGEVAELQDVHIKNQQALHQMYASPHDCDWLNEQHKQLKLTTLMAWYTQPLRRLQLLSEISEYCQWRKGGALASRIYKFLHNGNPLLDEVAGELLNGCCVPLMRMISKWMIDGSIEDSHNEFFIECMDDVDNERLWHDKFRLRVHMLPTFIPRQLAEKILKTGKSVLFMRDICSVTSHGVKDPEWLKDTIDNQFFEIFTKAHDASWVVAIENCYAETSKQVLDIMVGPHKLLVHLQGMRRYLLLGQGDFVNIFIEKIKNELDKLGSDVYSHDLSAMLDAALRGANAHRDDPEIMDHLDVVVRAPYPGDFGWDVISLRYMVLGPVSTILEPVMPHYKTLFKPLWRMKYMEFMLCRNVWKEQTRNAKALFVIKDEIADATYKLHLFTAEIMHFVHEILYYVLFEVIECNWSELMARLEQATDLDEILDVHEKFLRIVSIGSFEKSSETTRCCLEVVYSSIMHLDNNQRVFYNDCFTEISARKHMEHSIAESEREGRFGLTTEQMMQRLNERRLFEGKVAKFRVALDRFATEYHDAISSFLLELNSSGDTNLRLFGTRLDFNEFYKKQDINLYKPLTFELMRLSNVMGDHNSRITGRYSIRPNATLANLC</sequence>
<dbReference type="PANTHER" id="PTHR19302:SF14">
    <property type="entry name" value="GAMMA-TUBULIN COMPLEX COMPONENT 3"/>
    <property type="match status" value="1"/>
</dbReference>
<protein>
    <recommendedName>
        <fullName evidence="10">Gamma-tubulin complex component</fullName>
    </recommendedName>
</protein>
<dbReference type="GO" id="GO:0000930">
    <property type="term" value="C:gamma-tubulin complex"/>
    <property type="evidence" value="ECO:0007669"/>
    <property type="project" value="TreeGrafter"/>
</dbReference>
<dbReference type="InterPro" id="IPR042241">
    <property type="entry name" value="GCP_C_sf"/>
</dbReference>
<dbReference type="Proteomes" id="UP001200034">
    <property type="component" value="Unassembled WGS sequence"/>
</dbReference>
<keyword evidence="9" id="KW-1185">Reference proteome</keyword>
<evidence type="ECO:0000256" key="1">
    <source>
        <dbReference type="ARBA" id="ARBA00004245"/>
    </source>
</evidence>
<dbReference type="GO" id="GO:0031122">
    <property type="term" value="P:cytoplasmic microtubule organization"/>
    <property type="evidence" value="ECO:0007669"/>
    <property type="project" value="TreeGrafter"/>
</dbReference>
<dbReference type="GO" id="GO:0000278">
    <property type="term" value="P:mitotic cell cycle"/>
    <property type="evidence" value="ECO:0007669"/>
    <property type="project" value="TreeGrafter"/>
</dbReference>
<evidence type="ECO:0000256" key="3">
    <source>
        <dbReference type="ARBA" id="ARBA00022490"/>
    </source>
</evidence>
<keyword evidence="5" id="KW-0206">Cytoskeleton</keyword>
<dbReference type="InterPro" id="IPR007259">
    <property type="entry name" value="GCP"/>
</dbReference>
<dbReference type="Gene3D" id="1.20.120.1900">
    <property type="entry name" value="Gamma-tubulin complex, C-terminal domain"/>
    <property type="match status" value="1"/>
</dbReference>
<feature type="domain" description="Gamma tubulin complex component protein N-terminal" evidence="7">
    <location>
        <begin position="22"/>
        <end position="333"/>
    </location>
</feature>
<organism evidence="8 9">
    <name type="scientific">Drosophila rubida</name>
    <dbReference type="NCBI Taxonomy" id="30044"/>
    <lineage>
        <taxon>Eukaryota</taxon>
        <taxon>Metazoa</taxon>
        <taxon>Ecdysozoa</taxon>
        <taxon>Arthropoda</taxon>
        <taxon>Hexapoda</taxon>
        <taxon>Insecta</taxon>
        <taxon>Pterygota</taxon>
        <taxon>Neoptera</taxon>
        <taxon>Endopterygota</taxon>
        <taxon>Diptera</taxon>
        <taxon>Brachycera</taxon>
        <taxon>Muscomorpha</taxon>
        <taxon>Ephydroidea</taxon>
        <taxon>Drosophilidae</taxon>
        <taxon>Drosophila</taxon>
    </lineage>
</organism>
<proteinExistence type="inferred from homology"/>
<dbReference type="Pfam" id="PF04130">
    <property type="entry name" value="GCP_C_terminal"/>
    <property type="match status" value="1"/>
</dbReference>
<dbReference type="EMBL" id="JAJJHW010000095">
    <property type="protein sequence ID" value="KAH8387633.1"/>
    <property type="molecule type" value="Genomic_DNA"/>
</dbReference>
<dbReference type="GO" id="GO:0051225">
    <property type="term" value="P:spindle assembly"/>
    <property type="evidence" value="ECO:0007669"/>
    <property type="project" value="TreeGrafter"/>
</dbReference>
<evidence type="ECO:0000256" key="4">
    <source>
        <dbReference type="ARBA" id="ARBA00022701"/>
    </source>
</evidence>
<feature type="domain" description="Gamma tubulin complex component C-terminal" evidence="6">
    <location>
        <begin position="338"/>
        <end position="669"/>
    </location>
</feature>
<dbReference type="Pfam" id="PF17681">
    <property type="entry name" value="GCP_N_terminal"/>
    <property type="match status" value="1"/>
</dbReference>
<dbReference type="InterPro" id="IPR040457">
    <property type="entry name" value="GCP_C"/>
</dbReference>
<keyword evidence="3" id="KW-0963">Cytoplasm</keyword>
<accession>A0AAD4KAX2</accession>
<dbReference type="PANTHER" id="PTHR19302">
    <property type="entry name" value="GAMMA TUBULIN COMPLEX PROTEIN"/>
    <property type="match status" value="1"/>
</dbReference>
<dbReference type="GO" id="GO:0000922">
    <property type="term" value="C:spindle pole"/>
    <property type="evidence" value="ECO:0007669"/>
    <property type="project" value="InterPro"/>
</dbReference>
<evidence type="ECO:0008006" key="10">
    <source>
        <dbReference type="Google" id="ProtNLM"/>
    </source>
</evidence>
<evidence type="ECO:0000259" key="6">
    <source>
        <dbReference type="Pfam" id="PF04130"/>
    </source>
</evidence>
<dbReference type="GO" id="GO:0005874">
    <property type="term" value="C:microtubule"/>
    <property type="evidence" value="ECO:0007669"/>
    <property type="project" value="UniProtKB-KW"/>
</dbReference>
<dbReference type="GO" id="GO:0043015">
    <property type="term" value="F:gamma-tubulin binding"/>
    <property type="evidence" value="ECO:0007669"/>
    <property type="project" value="InterPro"/>
</dbReference>
<evidence type="ECO:0000259" key="7">
    <source>
        <dbReference type="Pfam" id="PF17681"/>
    </source>
</evidence>
<dbReference type="GO" id="GO:0051321">
    <property type="term" value="P:meiotic cell cycle"/>
    <property type="evidence" value="ECO:0007669"/>
    <property type="project" value="TreeGrafter"/>
</dbReference>
<reference evidence="8" key="1">
    <citation type="journal article" date="2021" name="Mol. Ecol. Resour.">
        <title>Phylogenomic analyses of the genus Drosophila reveals genomic signals of climate adaptation.</title>
        <authorList>
            <person name="Li F."/>
            <person name="Rane R.V."/>
            <person name="Luria V."/>
            <person name="Xiong Z."/>
            <person name="Chen J."/>
            <person name="Li Z."/>
            <person name="Catullo R.A."/>
            <person name="Griffin P.C."/>
            <person name="Schiffer M."/>
            <person name="Pearce S."/>
            <person name="Lee S.F."/>
            <person name="McElroy K."/>
            <person name="Stocker A."/>
            <person name="Shirriffs J."/>
            <person name="Cockerell F."/>
            <person name="Coppin C."/>
            <person name="Sgro C.M."/>
            <person name="Karger A."/>
            <person name="Cain J.W."/>
            <person name="Weber J.A."/>
            <person name="Santpere G."/>
            <person name="Kirschner M.W."/>
            <person name="Hoffmann A.A."/>
            <person name="Oakeshott J.G."/>
            <person name="Zhang G."/>
        </authorList>
    </citation>
    <scope>NUCLEOTIDE SEQUENCE</scope>
    <source>
        <strain evidence="8">BGI-SZ-2011g</strain>
    </source>
</reference>
<comment type="caution">
    <text evidence="8">The sequence shown here is derived from an EMBL/GenBank/DDBJ whole genome shotgun (WGS) entry which is preliminary data.</text>
</comment>
<evidence type="ECO:0000313" key="8">
    <source>
        <dbReference type="EMBL" id="KAH8387633.1"/>
    </source>
</evidence>
<comment type="similarity">
    <text evidence="2">Belongs to the TUBGCP family.</text>
</comment>
<gene>
    <name evidence="8" type="ORF">KR093_008318</name>
</gene>
<dbReference type="AlphaFoldDB" id="A0AAD4KAX2"/>
<comment type="subcellular location">
    <subcellularLocation>
        <location evidence="1">Cytoplasm</location>
        <location evidence="1">Cytoskeleton</location>
    </subcellularLocation>
</comment>
<evidence type="ECO:0000256" key="2">
    <source>
        <dbReference type="ARBA" id="ARBA00010337"/>
    </source>
</evidence>
<evidence type="ECO:0000313" key="9">
    <source>
        <dbReference type="Proteomes" id="UP001200034"/>
    </source>
</evidence>
<dbReference type="GO" id="GO:0007020">
    <property type="term" value="P:microtubule nucleation"/>
    <property type="evidence" value="ECO:0007669"/>
    <property type="project" value="InterPro"/>
</dbReference>
<name>A0AAD4KAX2_9MUSC</name>
<keyword evidence="4" id="KW-0493">Microtubule</keyword>
<dbReference type="InterPro" id="IPR041470">
    <property type="entry name" value="GCP_N"/>
</dbReference>
<dbReference type="GO" id="GO:0051011">
    <property type="term" value="F:microtubule minus-end binding"/>
    <property type="evidence" value="ECO:0007669"/>
    <property type="project" value="TreeGrafter"/>
</dbReference>
<evidence type="ECO:0000256" key="5">
    <source>
        <dbReference type="ARBA" id="ARBA00023212"/>
    </source>
</evidence>